<sequence length="171" mass="19512">MFKQFRFFSIFLVRTDFHYSELTISQASKEHSGNYTCVPSNSQPASVVVHIFKGDNPAAMYHEHRSSSTIPYRDRSEMLRLLGFLMVLLLVVRYWRETDLTVDGTAVRPVMAAQSSTRCRAEQLVGSLMRDSRPAGGRPGRVDVSPDRRTRTDHVQIYTNADNHQPPPQEL</sequence>
<reference evidence="2" key="2">
    <citation type="submission" date="2020-05" db="UniProtKB">
        <authorList>
            <consortium name="EnsemblMetazoa"/>
        </authorList>
    </citation>
    <scope>IDENTIFICATION</scope>
    <source>
        <strain evidence="2">maculatus3</strain>
    </source>
</reference>
<dbReference type="CDD" id="cd00096">
    <property type="entry name" value="Ig"/>
    <property type="match status" value="1"/>
</dbReference>
<feature type="region of interest" description="Disordered" evidence="1">
    <location>
        <begin position="130"/>
        <end position="171"/>
    </location>
</feature>
<dbReference type="InterPro" id="IPR036179">
    <property type="entry name" value="Ig-like_dom_sf"/>
</dbReference>
<evidence type="ECO:0008006" key="4">
    <source>
        <dbReference type="Google" id="ProtNLM"/>
    </source>
</evidence>
<feature type="compositionally biased region" description="Basic and acidic residues" evidence="1">
    <location>
        <begin position="140"/>
        <end position="154"/>
    </location>
</feature>
<evidence type="ECO:0000256" key="1">
    <source>
        <dbReference type="SAM" id="MobiDB-lite"/>
    </source>
</evidence>
<dbReference type="InterPro" id="IPR013783">
    <property type="entry name" value="Ig-like_fold"/>
</dbReference>
<dbReference type="VEuPathDB" id="VectorBase:AMAM005031"/>
<dbReference type="InterPro" id="IPR037448">
    <property type="entry name" value="Zig-8"/>
</dbReference>
<dbReference type="PANTHER" id="PTHR23279">
    <property type="entry name" value="DEFECTIVE PROBOSCIS EXTENSION RESPONSE DPR -RELATED"/>
    <property type="match status" value="1"/>
</dbReference>
<dbReference type="GO" id="GO:0050808">
    <property type="term" value="P:synapse organization"/>
    <property type="evidence" value="ECO:0007669"/>
    <property type="project" value="TreeGrafter"/>
</dbReference>
<organism evidence="2 3">
    <name type="scientific">Anopheles maculatus</name>
    <dbReference type="NCBI Taxonomy" id="74869"/>
    <lineage>
        <taxon>Eukaryota</taxon>
        <taxon>Metazoa</taxon>
        <taxon>Ecdysozoa</taxon>
        <taxon>Arthropoda</taxon>
        <taxon>Hexapoda</taxon>
        <taxon>Insecta</taxon>
        <taxon>Pterygota</taxon>
        <taxon>Neoptera</taxon>
        <taxon>Endopterygota</taxon>
        <taxon>Diptera</taxon>
        <taxon>Nematocera</taxon>
        <taxon>Culicoidea</taxon>
        <taxon>Culicidae</taxon>
        <taxon>Anophelinae</taxon>
        <taxon>Anopheles</taxon>
        <taxon>Anopheles maculatus group</taxon>
    </lineage>
</organism>
<dbReference type="Gene3D" id="2.60.40.10">
    <property type="entry name" value="Immunoglobulins"/>
    <property type="match status" value="1"/>
</dbReference>
<dbReference type="SUPFAM" id="SSF48726">
    <property type="entry name" value="Immunoglobulin"/>
    <property type="match status" value="1"/>
</dbReference>
<reference evidence="3" key="1">
    <citation type="submission" date="2013-09" db="EMBL/GenBank/DDBJ databases">
        <title>The Genome Sequence of Anopheles maculatus species B.</title>
        <authorList>
            <consortium name="The Broad Institute Genomics Platform"/>
            <person name="Neafsey D.E."/>
            <person name="Besansky N."/>
            <person name="Howell P."/>
            <person name="Walton C."/>
            <person name="Young S.K."/>
            <person name="Zeng Q."/>
            <person name="Gargeya S."/>
            <person name="Fitzgerald M."/>
            <person name="Haas B."/>
            <person name="Abouelleil A."/>
            <person name="Allen A.W."/>
            <person name="Alvarado L."/>
            <person name="Arachchi H.M."/>
            <person name="Berlin A.M."/>
            <person name="Chapman S.B."/>
            <person name="Gainer-Dewar J."/>
            <person name="Goldberg J."/>
            <person name="Griggs A."/>
            <person name="Gujja S."/>
            <person name="Hansen M."/>
            <person name="Howarth C."/>
            <person name="Imamovic A."/>
            <person name="Ireland A."/>
            <person name="Larimer J."/>
            <person name="McCowan C."/>
            <person name="Murphy C."/>
            <person name="Pearson M."/>
            <person name="Poon T.W."/>
            <person name="Priest M."/>
            <person name="Roberts A."/>
            <person name="Saif S."/>
            <person name="Shea T."/>
            <person name="Sisk P."/>
            <person name="Sykes S."/>
            <person name="Wortman J."/>
            <person name="Nusbaum C."/>
            <person name="Birren B."/>
        </authorList>
    </citation>
    <scope>NUCLEOTIDE SEQUENCE [LARGE SCALE GENOMIC DNA]</scope>
    <source>
        <strain evidence="3">maculatus3</strain>
    </source>
</reference>
<proteinExistence type="predicted"/>
<dbReference type="EnsemblMetazoa" id="AMAM005031-RA">
    <property type="protein sequence ID" value="AMAM005031-PA"/>
    <property type="gene ID" value="AMAM005031"/>
</dbReference>
<evidence type="ECO:0000313" key="3">
    <source>
        <dbReference type="Proteomes" id="UP000075901"/>
    </source>
</evidence>
<dbReference type="AlphaFoldDB" id="A0A182SE97"/>
<dbReference type="PANTHER" id="PTHR23279:SF37">
    <property type="entry name" value="DEFECTIVE PROBOSCIS EXTENSION RESPONSE 13, ISOFORM B"/>
    <property type="match status" value="1"/>
</dbReference>
<dbReference type="Proteomes" id="UP000075901">
    <property type="component" value="Unassembled WGS sequence"/>
</dbReference>
<dbReference type="GO" id="GO:0032589">
    <property type="term" value="C:neuron projection membrane"/>
    <property type="evidence" value="ECO:0007669"/>
    <property type="project" value="TreeGrafter"/>
</dbReference>
<name>A0A182SE97_9DIPT</name>
<accession>A0A182SE97</accession>
<protein>
    <recommendedName>
        <fullName evidence="4">Ig-like domain-containing protein</fullName>
    </recommendedName>
</protein>
<keyword evidence="3" id="KW-1185">Reference proteome</keyword>
<evidence type="ECO:0000313" key="2">
    <source>
        <dbReference type="EnsemblMetazoa" id="AMAM005031-PA"/>
    </source>
</evidence>